<evidence type="ECO:0000256" key="2">
    <source>
        <dbReference type="ARBA" id="ARBA00004496"/>
    </source>
</evidence>
<sequence length="3299" mass="387339">LANRRGPGMAAWELSPAASPGRRRWVEDEEAPAVLVLSHFSRPPYLSFGSLRVGASRTRLLGVHNPNAEEVEVVVERVPAPARGFSLERRRFSVQVPGQRIFVSVTWTPLEEGKVRELITFVINGIVKHQAVLLGVAEQPLKKKKSLWETIKKKNTAETSSSIKVRKRNSKVKNVNKTFQVSQKVDRLRSPLQSCENQNTVQNSTSPGNDSLAGSENKLPLSPISPVLEECHNTVCTPLSMRRSTTFSDIAAAVREELLPEIDSYNIKKSVDNHDELKSESAYNFTGLEKSLISNNEAVLNCTISPVCTPEHLASVPILSTRRILSPDSFVNDSYHADVDTIEQCVPILSPDQFVKDSLSDVQSKTPKPETALISSATETYVVKKCLPPKWKKNGDRETKTQVHINYMLNEVFETRNVESQILHSSKPKENQSNFPSTEELQTLNSQAEQAKKRPVLSATVVKNKPDAGEERRMETLQPKSKKCLNSVIMDCENVVPVYTKVEISKHLPVIDSVSAGNKCHNEKISSHPTGSTSLCRKRKSEIYIEKNRVTGPVYVEEVERKRTLTSVDNKICTSVTPSAFKPTNRGRIGLKKKRTSKTTNKISKPVAGLAQSHLTFLKPLKTVIPRHPMPFAAKNMFYDERWKEKQQRGFTWWLNFVLTPDDFNVRTNTSQVNAAALILGEENHHKTSVPKAPTKDEVSLKAYTARRRLNKLRRDACRLFTSEKMVKAIKKLEVEIETQRLLVRRDRHLWKDVGERQKVLNWLLSYNPLWLRIGLETVYGELISLESNSDVMGLAIFILNRLLWNPDIAAEYRHPTVPHLYREGHEEVLSKFTLKKMLLLVCFLDCAKQSRLIDHDPCLFCKDAEFKTSKDILLAISRDFLSGEGDLSRHLGFLGLPVSHIQTPLDEFDFAVTNLAVDLQCGIRLVRAMELLTKDWNLSKQLRVPAISRLQKMHNVDIVLNVLKERGIHLKDESGASIDCRDIVDRHRERTLALLWKIVFAFQVDVFLNVEQLKEEIMFLRNAHKIKTQLGTLKLFSNCCRIQDDNSHSSSPQNYSKNVKLLMAWVNAVCGFYDIKVENFTVCFSDGRVLCHLIHHYHPCYVPLEAVCQRTTQTVECSRTHMVGLNLSSSSSESDTSLNVTEGTFDQTVTASVMYKELLDNEKKNFQLINTAVSDLGGIPAMIHHSDMSNTIPDEKVVITYLSFLCSRLLDLRQETRAARLIQSTWRKYRLKKELKLSQERDRAARIIQKHAINFLSHRRVLRKNNAAVFIQNHWRRYLARVKFLNLKKTKLEETRSKSATVIQAYWRRYSARKKYLQLRYYVIFVQAKRRMVMSASAYKRIVWATVTIQRHLRASKLAKEDRQRYEILKSSALIIQSAFRRWRKRKIQQKIRATLVLQTYFRKWQSSKLAKRKRAALVLQSWYRMHRDLKRYLHIKQSIIKIQAWYRCQIARRIYQQHRAQIVTIQQYYRAYKLGKNERENYLRKRAAVVVLQAAFRGMNARILYRQTKAACVIQSLWRMRQEKLRFLQLKKHITTLQSHVRKYQQVKRYKEMKNAASVIQAWYRACVASKKAALSFQRMRLATIVLQSAYRGRIARKEAHILRSVIKIQSSYRAYVVRKRFKDLRDATVKIQAFVKMRQSRRRYCALLEATLYVQQRYRSHRYALQLKEDYRKLKDACIRIQAVVRGYLVRKQIQKWTETAVFLQAQYRMRRDRTHYLIIYRAAVVIQKHYRAYQKQLCQRQEFLQAKKAAVCLQAAYRGYKARKMLKLEYRAAIKIQTAFRAHAARTKYQAVIQASIVIQRWYRTCKTRSRQRLTFLTTRAAVLSLQAAFRGWQVRRQIQRQCAAATVIQAAFRKFIALKRFRLMNHAVLIIQKHYRANVIGQKQRQEYIELRNCVVRLQAIWRGKMVRKKIQKEHHLATIIQSYYRMHVNQLKLKKIRQSTLVIQRYFRAYYMKKQQRALYLKTKAAALVLQSAYRGMTARKQLRKQRKAATTIQTAFRSYLVKKDYVTLRSAAIVVQRHYRAVIHAKWQKQKYLSLKTAVVKMQAIYRGVKVRRQIHCMHQAAICIQAMFKMHRINIRYRAMRMAAIIIQRRYRAFCLGKVQCKKYSELKKSAVILQAACRGMKVRRDLKTMHQSAAMIQAYYRMHKQQRDFRNLLLATRRIQQWFRACKERNAQVHNYTTVRSAVLRLQAAFRGMKTRRLVRTMNESAELIQRRFRTFLKRKHFISLRTAAIVIQRKYRATKLAKIQRQKYLSFLNAAVIIQSAYRGFVVRQKMQQMHQAAAVIQATLRMRKIYISYQALRLASVIIQQRYRAYREGKRVREIYLKQYNSVLVLQAAYRGMKTRCFLKKRHEAALTIQRNYRMNIAVQRYSSLKKAVICIQKRRYRALILSRQHAQEYLHLRRATILIQAVYRGIRVRKSIERMHLAASTIQSAYKMYRNRRSYQNMRIAAIAIQNYYRSYIKQKNQQKEYLTMKKSALVIQASYRGMKERQKLKLMHASATVIQSNYRMYVQHRYYKQLCWAIRVIQQRFRAKLYKTNLAALRIQSFFRMHVERKRFLAKKAAAIMIQSAFRCQRTRSRYKLIQNSIVAIQRWYRACHRARLQKAEYSAQKKFIQLKTAAITLEAYYLMHKAKSQYASYKKAAVVLQRWYRSRLIVKCQRTTYLQTRKKIIIVQARVRGFIEKKRFHKMKEINIPILSLAFKAYFRGFIQRQQYIRCKSSALLIQQYYRTYRMRNVEQQRYNQIKRATIRIQVIPEGVFGYSRQWANKMRAAKIIQAWFRGYKARKEYASVVKAVRVIQSRFKTKRQRTWFLKMKLCALTIQRRWRATLTARMVQLQFLATKNLQAACLIQATYRCFKERRKFIQQKAAAVIIQKHLRSWQEGRLQFMKYNRTRRAIIKLQAFIRGYLVRKKISEQKQKRLLYFIAAAYHHVSAIKIQRAYRIHLILKLAQNHISSVLIIQRWFRAKMQQKRFRRDYQRIIQLQRMIRGWLNRRNDAATIIQRSIRRFLACRRNRKFAIGIIKFQALWRGYSWRKRNDTAKTRALRRSLEKANENSKEENKLCNRTAIAIEYLLKYKHLSYILAALKHLEVVTRLSPLCCENMVQSRAIFTIFVLIRSCNRSVPCMDVIRYSIQVLLNVSKYERTTQAVYEVENSIDTLLDLLQMYRGKAGDKISEKGGSIFTKTCCLLAILSKDSKRALVRLSVLAVACIQSLYKLTARKCKMDAERTLVKQKTNPLISGTSFIPVTPLRTKTVSRIKPDWVLRKDNMQEIVDPLQAILMVMDTLGIACY</sequence>
<dbReference type="PROSITE" id="PS50021">
    <property type="entry name" value="CH"/>
    <property type="match status" value="2"/>
</dbReference>
<feature type="compositionally biased region" description="Polar residues" evidence="12">
    <location>
        <begin position="194"/>
        <end position="214"/>
    </location>
</feature>
<dbReference type="CDD" id="cd21223">
    <property type="entry name" value="CH_ASPM_rpt1"/>
    <property type="match status" value="1"/>
</dbReference>
<evidence type="ECO:0000313" key="14">
    <source>
        <dbReference type="Ensembl" id="ENSABRP00000015110.1"/>
    </source>
</evidence>
<reference evidence="14" key="1">
    <citation type="submission" date="2025-08" db="UniProtKB">
        <authorList>
            <consortium name="Ensembl"/>
        </authorList>
    </citation>
    <scope>IDENTIFICATION</scope>
</reference>
<dbReference type="InterPro" id="IPR036872">
    <property type="entry name" value="CH_dom_sf"/>
</dbReference>
<feature type="region of interest" description="Disordered" evidence="12">
    <location>
        <begin position="194"/>
        <end position="218"/>
    </location>
</feature>
<dbReference type="Pfam" id="PF00307">
    <property type="entry name" value="CH"/>
    <property type="match status" value="1"/>
</dbReference>
<keyword evidence="8" id="KW-0112">Calmodulin-binding</keyword>
<accession>A0A8B9C624</accession>
<dbReference type="FunFam" id="1.20.5.190:FF:000008">
    <property type="entry name" value="Abnormal spindle-like microcephaly-associated protein homolog"/>
    <property type="match status" value="7"/>
</dbReference>
<dbReference type="GO" id="GO:0005634">
    <property type="term" value="C:nucleus"/>
    <property type="evidence" value="ECO:0007669"/>
    <property type="project" value="UniProtKB-SubCell"/>
</dbReference>
<dbReference type="GO" id="GO:0005516">
    <property type="term" value="F:calmodulin binding"/>
    <property type="evidence" value="ECO:0007669"/>
    <property type="project" value="UniProtKB-KW"/>
</dbReference>
<dbReference type="GO" id="GO:0051295">
    <property type="term" value="P:establishment of meiotic spindle localization"/>
    <property type="evidence" value="ECO:0007669"/>
    <property type="project" value="TreeGrafter"/>
</dbReference>
<evidence type="ECO:0000256" key="10">
    <source>
        <dbReference type="ARBA" id="ARBA00023242"/>
    </source>
</evidence>
<dbReference type="GO" id="GO:0000922">
    <property type="term" value="C:spindle pole"/>
    <property type="evidence" value="ECO:0007669"/>
    <property type="project" value="TreeGrafter"/>
</dbReference>
<keyword evidence="5" id="KW-0132">Cell division</keyword>
<evidence type="ECO:0000256" key="4">
    <source>
        <dbReference type="ARBA" id="ARBA00022553"/>
    </source>
</evidence>
<keyword evidence="6" id="KW-0677">Repeat</keyword>
<keyword evidence="10" id="KW-0539">Nucleus</keyword>
<dbReference type="InterPro" id="IPR013783">
    <property type="entry name" value="Ig-like_fold"/>
</dbReference>
<dbReference type="InterPro" id="IPR000048">
    <property type="entry name" value="IQ_motif_EF-hand-BS"/>
</dbReference>
<dbReference type="PANTHER" id="PTHR22706:SF1">
    <property type="entry name" value="ASSEMBLY FACTOR FOR SPINDLE MICROTUBULES"/>
    <property type="match status" value="1"/>
</dbReference>
<dbReference type="Gene3D" id="1.20.5.190">
    <property type="match status" value="29"/>
</dbReference>
<organism evidence="14 15">
    <name type="scientific">Anser brachyrhynchus</name>
    <name type="common">Pink-footed goose</name>
    <dbReference type="NCBI Taxonomy" id="132585"/>
    <lineage>
        <taxon>Eukaryota</taxon>
        <taxon>Metazoa</taxon>
        <taxon>Chordata</taxon>
        <taxon>Craniata</taxon>
        <taxon>Vertebrata</taxon>
        <taxon>Euteleostomi</taxon>
        <taxon>Archelosauria</taxon>
        <taxon>Archosauria</taxon>
        <taxon>Dinosauria</taxon>
        <taxon>Saurischia</taxon>
        <taxon>Theropoda</taxon>
        <taxon>Coelurosauria</taxon>
        <taxon>Aves</taxon>
        <taxon>Neognathae</taxon>
        <taxon>Galloanserae</taxon>
        <taxon>Anseriformes</taxon>
        <taxon>Anatidae</taxon>
        <taxon>Anserinae</taxon>
        <taxon>Anser</taxon>
    </lineage>
</organism>
<dbReference type="PANTHER" id="PTHR22706">
    <property type="entry name" value="ASSEMBLY FACTOR FOR SPINDLE MICROTUBULES"/>
    <property type="match status" value="1"/>
</dbReference>
<proteinExistence type="predicted"/>
<evidence type="ECO:0000256" key="8">
    <source>
        <dbReference type="ARBA" id="ARBA00022860"/>
    </source>
</evidence>
<protein>
    <submittedName>
        <fullName evidence="14">Assembly factor for spindle microtubules</fullName>
    </submittedName>
</protein>
<evidence type="ECO:0000256" key="1">
    <source>
        <dbReference type="ARBA" id="ARBA00004123"/>
    </source>
</evidence>
<dbReference type="FunFam" id="1.10.418.10:FF:000051">
    <property type="entry name" value="Abnormal spindle-like microcephaly-associated protein homolog"/>
    <property type="match status" value="1"/>
</dbReference>
<dbReference type="InterPro" id="IPR027417">
    <property type="entry name" value="P-loop_NTPase"/>
</dbReference>
<evidence type="ECO:0000313" key="15">
    <source>
        <dbReference type="Proteomes" id="UP000694426"/>
    </source>
</evidence>
<gene>
    <name evidence="14" type="primary">ASPM</name>
</gene>
<dbReference type="Gene3D" id="1.10.418.10">
    <property type="entry name" value="Calponin-like domain"/>
    <property type="match status" value="2"/>
</dbReference>
<dbReference type="PROSITE" id="PS50096">
    <property type="entry name" value="IQ"/>
    <property type="match status" value="35"/>
</dbReference>
<dbReference type="Ensembl" id="ENSABRT00000021550.1">
    <property type="protein sequence ID" value="ENSABRP00000015110.1"/>
    <property type="gene ID" value="ENSABRG00000013247.1"/>
</dbReference>
<comment type="subcellular location">
    <subcellularLocation>
        <location evidence="2">Cytoplasm</location>
    </subcellularLocation>
    <subcellularLocation>
        <location evidence="1">Nucleus</location>
    </subcellularLocation>
</comment>
<dbReference type="InterPro" id="IPR001715">
    <property type="entry name" value="CH_dom"/>
</dbReference>
<dbReference type="SUPFAM" id="SSF52540">
    <property type="entry name" value="P-loop containing nucleoside triphosphate hydrolases"/>
    <property type="match status" value="16"/>
</dbReference>
<dbReference type="Proteomes" id="UP000694426">
    <property type="component" value="Unplaced"/>
</dbReference>
<feature type="domain" description="Calponin-homology (CH)" evidence="13">
    <location>
        <begin position="1057"/>
        <end position="1211"/>
    </location>
</feature>
<dbReference type="CDD" id="cd23767">
    <property type="entry name" value="IQCD"/>
    <property type="match status" value="1"/>
</dbReference>
<dbReference type="Pfam" id="PF15780">
    <property type="entry name" value="ASH"/>
    <property type="match status" value="1"/>
</dbReference>
<dbReference type="CDD" id="cd21224">
    <property type="entry name" value="CH_ASPM_rpt2"/>
    <property type="match status" value="1"/>
</dbReference>
<evidence type="ECO:0000256" key="12">
    <source>
        <dbReference type="SAM" id="MobiDB-lite"/>
    </source>
</evidence>
<feature type="domain" description="Calponin-homology (CH)" evidence="13">
    <location>
        <begin position="868"/>
        <end position="1004"/>
    </location>
</feature>
<evidence type="ECO:0000256" key="7">
    <source>
        <dbReference type="ARBA" id="ARBA00022776"/>
    </source>
</evidence>
<dbReference type="FunFam" id="2.60.40.10:FF:001429">
    <property type="entry name" value="Abnormal spindle-like microcephaly-associated protein homolog"/>
    <property type="match status" value="1"/>
</dbReference>
<dbReference type="SUPFAM" id="SSF47576">
    <property type="entry name" value="Calponin-homology domain, CH-domain"/>
    <property type="match status" value="1"/>
</dbReference>
<dbReference type="InterPro" id="IPR051185">
    <property type="entry name" value="ASPM"/>
</dbReference>
<evidence type="ECO:0000256" key="3">
    <source>
        <dbReference type="ARBA" id="ARBA00022490"/>
    </source>
</evidence>
<evidence type="ECO:0000256" key="6">
    <source>
        <dbReference type="ARBA" id="ARBA00022737"/>
    </source>
</evidence>
<keyword evidence="3" id="KW-0963">Cytoplasm</keyword>
<keyword evidence="15" id="KW-1185">Reference proteome</keyword>
<dbReference type="GO" id="GO:0005737">
    <property type="term" value="C:cytoplasm"/>
    <property type="evidence" value="ECO:0007669"/>
    <property type="project" value="UniProtKB-SubCell"/>
</dbReference>
<dbReference type="GO" id="GO:0000278">
    <property type="term" value="P:mitotic cell cycle"/>
    <property type="evidence" value="ECO:0007669"/>
    <property type="project" value="TreeGrafter"/>
</dbReference>
<evidence type="ECO:0000256" key="5">
    <source>
        <dbReference type="ARBA" id="ARBA00022618"/>
    </source>
</evidence>
<reference evidence="14" key="2">
    <citation type="submission" date="2025-09" db="UniProtKB">
        <authorList>
            <consortium name="Ensembl"/>
        </authorList>
    </citation>
    <scope>IDENTIFICATION</scope>
</reference>
<keyword evidence="7" id="KW-0498">Mitosis</keyword>
<dbReference type="SMART" id="SM00033">
    <property type="entry name" value="CH"/>
    <property type="match status" value="2"/>
</dbReference>
<dbReference type="SMART" id="SM00015">
    <property type="entry name" value="IQ"/>
    <property type="match status" value="59"/>
</dbReference>
<feature type="region of interest" description="Disordered" evidence="12">
    <location>
        <begin position="423"/>
        <end position="455"/>
    </location>
</feature>
<keyword evidence="9" id="KW-0175">Coiled coil</keyword>
<dbReference type="InterPro" id="IPR031549">
    <property type="entry name" value="ASH"/>
</dbReference>
<evidence type="ECO:0000256" key="11">
    <source>
        <dbReference type="ARBA" id="ARBA00023306"/>
    </source>
</evidence>
<evidence type="ECO:0000256" key="9">
    <source>
        <dbReference type="ARBA" id="ARBA00023054"/>
    </source>
</evidence>
<name>A0A8B9C624_9AVES</name>
<dbReference type="Gene3D" id="2.60.40.10">
    <property type="entry name" value="Immunoglobulins"/>
    <property type="match status" value="1"/>
</dbReference>
<keyword evidence="11" id="KW-0131">Cell cycle</keyword>
<dbReference type="Pfam" id="PF00612">
    <property type="entry name" value="IQ"/>
    <property type="match status" value="33"/>
</dbReference>
<evidence type="ECO:0000259" key="13">
    <source>
        <dbReference type="PROSITE" id="PS50021"/>
    </source>
</evidence>
<dbReference type="GO" id="GO:0051301">
    <property type="term" value="P:cell division"/>
    <property type="evidence" value="ECO:0007669"/>
    <property type="project" value="UniProtKB-KW"/>
</dbReference>
<dbReference type="GO" id="GO:0007051">
    <property type="term" value="P:spindle organization"/>
    <property type="evidence" value="ECO:0007669"/>
    <property type="project" value="TreeGrafter"/>
</dbReference>
<dbReference type="GeneTree" id="ENSGT00560000077332"/>
<dbReference type="FunFam" id="1.20.5.190:FF:000009">
    <property type="entry name" value="Abnormal spindle-like microcephaly-associated protein homolog"/>
    <property type="match status" value="4"/>
</dbReference>
<feature type="compositionally biased region" description="Polar residues" evidence="12">
    <location>
        <begin position="431"/>
        <end position="449"/>
    </location>
</feature>
<keyword evidence="4" id="KW-0597">Phosphoprotein</keyword>